<evidence type="ECO:0000313" key="2">
    <source>
        <dbReference type="EMBL" id="KUJ16705.1"/>
    </source>
</evidence>
<dbReference type="GeneID" id="28829562"/>
<accession>A0A194X962</accession>
<dbReference type="AlphaFoldDB" id="A0A194X962"/>
<feature type="compositionally biased region" description="Low complexity" evidence="1">
    <location>
        <begin position="24"/>
        <end position="37"/>
    </location>
</feature>
<gene>
    <name evidence="2" type="ORF">LY89DRAFT_733712</name>
</gene>
<dbReference type="RefSeq" id="XP_018071060.1">
    <property type="nucleotide sequence ID" value="XM_018219836.1"/>
</dbReference>
<keyword evidence="3" id="KW-1185">Reference proteome</keyword>
<evidence type="ECO:0000313" key="3">
    <source>
        <dbReference type="Proteomes" id="UP000070700"/>
    </source>
</evidence>
<organism evidence="2 3">
    <name type="scientific">Mollisia scopiformis</name>
    <name type="common">Conifer needle endophyte fungus</name>
    <name type="synonym">Phialocephala scopiformis</name>
    <dbReference type="NCBI Taxonomy" id="149040"/>
    <lineage>
        <taxon>Eukaryota</taxon>
        <taxon>Fungi</taxon>
        <taxon>Dikarya</taxon>
        <taxon>Ascomycota</taxon>
        <taxon>Pezizomycotina</taxon>
        <taxon>Leotiomycetes</taxon>
        <taxon>Helotiales</taxon>
        <taxon>Mollisiaceae</taxon>
        <taxon>Mollisia</taxon>
    </lineage>
</organism>
<reference evidence="2 3" key="1">
    <citation type="submission" date="2015-10" db="EMBL/GenBank/DDBJ databases">
        <title>Full genome of DAOMC 229536 Phialocephala scopiformis, a fungal endophyte of spruce producing the potent anti-insectan compound rugulosin.</title>
        <authorList>
            <consortium name="DOE Joint Genome Institute"/>
            <person name="Walker A.K."/>
            <person name="Frasz S.L."/>
            <person name="Seifert K.A."/>
            <person name="Miller J.D."/>
            <person name="Mondo S.J."/>
            <person name="Labutti K."/>
            <person name="Lipzen A."/>
            <person name="Dockter R."/>
            <person name="Kennedy M."/>
            <person name="Grigoriev I.V."/>
            <person name="Spatafora J.W."/>
        </authorList>
    </citation>
    <scope>NUCLEOTIDE SEQUENCE [LARGE SCALE GENOMIC DNA]</scope>
    <source>
        <strain evidence="2 3">CBS 120377</strain>
    </source>
</reference>
<proteinExistence type="predicted"/>
<dbReference type="Proteomes" id="UP000070700">
    <property type="component" value="Unassembled WGS sequence"/>
</dbReference>
<dbReference type="OrthoDB" id="5865767at2759"/>
<sequence length="622" mass="68612">MNSTTPNTSTSPWPDLKDNLPTGSTQQTRASSSATSAHPRWPNPEASIGIPCCSLGSQKCWEVAGPALHISRTILRDIAELLNQHSDYLHNVSILFSITFGVFMIGSNEHDASPTLVISTERKVTRIRCLNIVRRSGVLSRFPGVLLGSSSHSPTSLQRIQSRDTLSAADREFVFFSPSNTNDVCGRSIHVMERSMPGNLCPTSISQKATIGGFVRLRTSEYDYVYCGLTVAHAFKDGTYFPATISKMDFTFDGETPHSQDDTGDIMMSDGPESQSLGHRSQICNMINVPPQDKTYSNLVESMSIVGIGNQLASSLNGQHPDLDWALIEIQRPHYEPANVTSIDWITGECQLYVERVVPSIRDTVSVLIVTSVGTQTGFVSASSIYYKSHQGASSEEVYVVRLDGRLDSGVTGCWVIDPESGDLYGHIIASCPEARTAYVVPAYRIFNDIREQLGGTLELASRTRTDADSTSQMLGMNQSDDAVIRQLQIPKAIFAEMAVETEAMYQALIVNPSNLKPYIKKLSPYSWHDISDKAKYETMIRLSCSTNPRAQPYWQKGKTGHSASNLPAKWFLFRRFRLAGTSQQRSFGEAHPEDLDMMFVGRPVSRMSNCSGMSVLTEGPR</sequence>
<protein>
    <submittedName>
        <fullName evidence="2">Uncharacterized protein</fullName>
    </submittedName>
</protein>
<feature type="compositionally biased region" description="Low complexity" evidence="1">
    <location>
        <begin position="1"/>
        <end position="12"/>
    </location>
</feature>
<dbReference type="InParanoid" id="A0A194X962"/>
<dbReference type="STRING" id="149040.A0A194X962"/>
<dbReference type="EMBL" id="KQ947415">
    <property type="protein sequence ID" value="KUJ16705.1"/>
    <property type="molecule type" value="Genomic_DNA"/>
</dbReference>
<feature type="region of interest" description="Disordered" evidence="1">
    <location>
        <begin position="1"/>
        <end position="43"/>
    </location>
</feature>
<name>A0A194X962_MOLSC</name>
<dbReference type="KEGG" id="psco:LY89DRAFT_733712"/>
<evidence type="ECO:0000256" key="1">
    <source>
        <dbReference type="SAM" id="MobiDB-lite"/>
    </source>
</evidence>